<dbReference type="Gene3D" id="3.40.630.30">
    <property type="match status" value="1"/>
</dbReference>
<name>A0A0T6LSD5_WENVI</name>
<keyword evidence="2" id="KW-0808">Transferase</keyword>
<organism evidence="2 3">
    <name type="scientific">Wenjunlia vitaminophila</name>
    <name type="common">Streptomyces vitaminophilus</name>
    <dbReference type="NCBI Taxonomy" id="76728"/>
    <lineage>
        <taxon>Bacteria</taxon>
        <taxon>Bacillati</taxon>
        <taxon>Actinomycetota</taxon>
        <taxon>Actinomycetes</taxon>
        <taxon>Kitasatosporales</taxon>
        <taxon>Streptomycetaceae</taxon>
        <taxon>Wenjunlia</taxon>
    </lineage>
</organism>
<evidence type="ECO:0000313" key="3">
    <source>
        <dbReference type="Proteomes" id="UP000050867"/>
    </source>
</evidence>
<comment type="caution">
    <text evidence="2">The sequence shown here is derived from an EMBL/GenBank/DDBJ whole genome shotgun (WGS) entry which is preliminary data.</text>
</comment>
<dbReference type="Pfam" id="PF00583">
    <property type="entry name" value="Acetyltransf_1"/>
    <property type="match status" value="1"/>
</dbReference>
<dbReference type="OrthoDB" id="7942268at2"/>
<keyword evidence="3" id="KW-1185">Reference proteome</keyword>
<evidence type="ECO:0000259" key="1">
    <source>
        <dbReference type="PROSITE" id="PS51186"/>
    </source>
</evidence>
<dbReference type="STRING" id="76728.AQ490_22355"/>
<evidence type="ECO:0000313" key="2">
    <source>
        <dbReference type="EMBL" id="KRV49054.1"/>
    </source>
</evidence>
<feature type="domain" description="N-acetyltransferase" evidence="1">
    <location>
        <begin position="183"/>
        <end position="314"/>
    </location>
</feature>
<sequence length="314" mass="35182">MEQNDLTVRPLAGRSELDLFLTLPYVRNDELATDLDEGRRRPEWMWLALRGDRVLARLAWWTTTGADEPKMLDILDVDDDAPAAERVDIGARLLRTAIDATLPAGTTPPEYIRFVPADWRDTAATRQVVEDRMAVLERAGARLLVERLSLEWRPGTPVPPPAGRLVFRQVEDTEELLTAMTRVVHGTLDAHDVAALTHMSPREAAVQLYEEYLKTLPSPRGWWRLAALPDGELVGFVLPGRNDYNAVISYIGVVPEHRGHGYINDLLAEGTRILAEQGVPRIRAATDLGNVPMANAFRRAGYVSEQHTVNMVWD</sequence>
<dbReference type="CDD" id="cd04301">
    <property type="entry name" value="NAT_SF"/>
    <property type="match status" value="1"/>
</dbReference>
<dbReference type="EMBL" id="LLZU01000016">
    <property type="protein sequence ID" value="KRV49054.1"/>
    <property type="molecule type" value="Genomic_DNA"/>
</dbReference>
<gene>
    <name evidence="2" type="ORF">AQ490_22355</name>
</gene>
<dbReference type="Proteomes" id="UP000050867">
    <property type="component" value="Unassembled WGS sequence"/>
</dbReference>
<dbReference type="eggNOG" id="COG1670">
    <property type="taxonomic scope" value="Bacteria"/>
</dbReference>
<dbReference type="SUPFAM" id="SSF55729">
    <property type="entry name" value="Acyl-CoA N-acyltransferases (Nat)"/>
    <property type="match status" value="1"/>
</dbReference>
<accession>A0A0T6LSD5</accession>
<dbReference type="GO" id="GO:0016747">
    <property type="term" value="F:acyltransferase activity, transferring groups other than amino-acyl groups"/>
    <property type="evidence" value="ECO:0007669"/>
    <property type="project" value="InterPro"/>
</dbReference>
<dbReference type="AlphaFoldDB" id="A0A0T6LSD5"/>
<dbReference type="RefSeq" id="WP_018384809.1">
    <property type="nucleotide sequence ID" value="NZ_LLZU01000016.1"/>
</dbReference>
<dbReference type="InterPro" id="IPR000182">
    <property type="entry name" value="GNAT_dom"/>
</dbReference>
<dbReference type="InterPro" id="IPR016181">
    <property type="entry name" value="Acyl_CoA_acyltransferase"/>
</dbReference>
<proteinExistence type="predicted"/>
<dbReference type="PROSITE" id="PS51186">
    <property type="entry name" value="GNAT"/>
    <property type="match status" value="1"/>
</dbReference>
<protein>
    <submittedName>
        <fullName evidence="2">GCN5 family acetyltransferase</fullName>
    </submittedName>
</protein>
<reference evidence="2 3" key="1">
    <citation type="submission" date="2015-10" db="EMBL/GenBank/DDBJ databases">
        <title>Draft genome sequence of pyrrolomycin-producing Streptomyces vitaminophilus.</title>
        <authorList>
            <person name="Graham D.E."/>
            <person name="Mahan K.M."/>
            <person name="Klingeman D.M."/>
            <person name="Hettich R.L."/>
            <person name="Parry R.J."/>
        </authorList>
    </citation>
    <scope>NUCLEOTIDE SEQUENCE [LARGE SCALE GENOMIC DNA]</scope>
    <source>
        <strain evidence="2 3">ATCC 31673</strain>
    </source>
</reference>